<sequence>MTEELFREDAYLKSCDATVTAVGESGIVLDRTVFYPTGGGQPGDSGTLTRADGTAVPIVDTRKADGGIAHVPAEGAPTLAVGDKVAATLDWDRRYRHMRVHTALHVMCSQVNGGVTGGQIGDGKGRLDFNLEPENIPDKDALTEHLNGIIAADHPVSISWITDAELEANPELVRTMSVKPPMGAGRVRMIRIGDAVDYQPCGGTHLKSLGEIGRIEITKIENKGKQNRRINLALVD</sequence>
<dbReference type="SUPFAM" id="SSF55186">
    <property type="entry name" value="ThrRS/AlaRS common domain"/>
    <property type="match status" value="1"/>
</dbReference>
<dbReference type="GO" id="GO:0003676">
    <property type="term" value="F:nucleic acid binding"/>
    <property type="evidence" value="ECO:0007669"/>
    <property type="project" value="InterPro"/>
</dbReference>
<comment type="subcellular location">
    <subcellularLocation>
        <location evidence="2">Cytoplasm</location>
    </subcellularLocation>
</comment>
<dbReference type="SMART" id="SM00863">
    <property type="entry name" value="tRNA_SAD"/>
    <property type="match status" value="1"/>
</dbReference>
<dbReference type="PANTHER" id="PTHR43462:SF1">
    <property type="entry name" value="ALANYL-TRNA EDITING PROTEIN AARSD1"/>
    <property type="match status" value="1"/>
</dbReference>
<dbReference type="InterPro" id="IPR012947">
    <property type="entry name" value="tRNA_SAD"/>
</dbReference>
<gene>
    <name evidence="8" type="ORF">GCM10017083_53710</name>
</gene>
<reference evidence="8" key="1">
    <citation type="journal article" date="2014" name="Int. J. Syst. Evol. Microbiol.">
        <title>Complete genome sequence of Corynebacterium casei LMG S-19264T (=DSM 44701T), isolated from a smear-ripened cheese.</title>
        <authorList>
            <consortium name="US DOE Joint Genome Institute (JGI-PGF)"/>
            <person name="Walter F."/>
            <person name="Albersmeier A."/>
            <person name="Kalinowski J."/>
            <person name="Ruckert C."/>
        </authorList>
    </citation>
    <scope>NUCLEOTIDE SEQUENCE</scope>
    <source>
        <strain evidence="8">KCTC 42651</strain>
    </source>
</reference>
<evidence type="ECO:0000313" key="8">
    <source>
        <dbReference type="EMBL" id="GHD63444.1"/>
    </source>
</evidence>
<comment type="cofactor">
    <cofactor evidence="1">
        <name>Zn(2+)</name>
        <dbReference type="ChEBI" id="CHEBI:29105"/>
    </cofactor>
</comment>
<reference evidence="8" key="2">
    <citation type="submission" date="2020-09" db="EMBL/GenBank/DDBJ databases">
        <authorList>
            <person name="Sun Q."/>
            <person name="Kim S."/>
        </authorList>
    </citation>
    <scope>NUCLEOTIDE SEQUENCE</scope>
    <source>
        <strain evidence="8">KCTC 42651</strain>
    </source>
</reference>
<evidence type="ECO:0000256" key="4">
    <source>
        <dbReference type="ARBA" id="ARBA00022723"/>
    </source>
</evidence>
<dbReference type="GO" id="GO:0005737">
    <property type="term" value="C:cytoplasm"/>
    <property type="evidence" value="ECO:0007669"/>
    <property type="project" value="UniProtKB-SubCell"/>
</dbReference>
<feature type="domain" description="Alanyl-transfer RNA synthetases family profile" evidence="7">
    <location>
        <begin position="1"/>
        <end position="236"/>
    </location>
</feature>
<dbReference type="PANTHER" id="PTHR43462">
    <property type="entry name" value="ALANYL-TRNA EDITING PROTEIN"/>
    <property type="match status" value="1"/>
</dbReference>
<name>A0A919CSB0_9PROT</name>
<dbReference type="AlphaFoldDB" id="A0A919CSB0"/>
<keyword evidence="5" id="KW-0862">Zinc</keyword>
<dbReference type="GO" id="GO:0046872">
    <property type="term" value="F:metal ion binding"/>
    <property type="evidence" value="ECO:0007669"/>
    <property type="project" value="UniProtKB-KW"/>
</dbReference>
<evidence type="ECO:0000256" key="1">
    <source>
        <dbReference type="ARBA" id="ARBA00001947"/>
    </source>
</evidence>
<dbReference type="InterPro" id="IPR018163">
    <property type="entry name" value="Thr/Ala-tRNA-synth_IIc_edit"/>
</dbReference>
<comment type="caution">
    <text evidence="8">The sequence shown here is derived from an EMBL/GenBank/DDBJ whole genome shotgun (WGS) entry which is preliminary data.</text>
</comment>
<evidence type="ECO:0000256" key="6">
    <source>
        <dbReference type="ARBA" id="ARBA00032577"/>
    </source>
</evidence>
<keyword evidence="8" id="KW-0378">Hydrolase</keyword>
<dbReference type="RefSeq" id="WP_189995576.1">
    <property type="nucleotide sequence ID" value="NZ_BMZS01000016.1"/>
</dbReference>
<protein>
    <recommendedName>
        <fullName evidence="3">Alanine--tRNA ligase</fullName>
    </recommendedName>
    <alternativeName>
        <fullName evidence="6">Alanyl-tRNA synthetase</fullName>
    </alternativeName>
</protein>
<evidence type="ECO:0000313" key="9">
    <source>
        <dbReference type="Proteomes" id="UP000630353"/>
    </source>
</evidence>
<dbReference type="Pfam" id="PF07973">
    <property type="entry name" value="tRNA_SAD"/>
    <property type="match status" value="1"/>
</dbReference>
<organism evidence="8 9">
    <name type="scientific">Thalassobaculum fulvum</name>
    <dbReference type="NCBI Taxonomy" id="1633335"/>
    <lineage>
        <taxon>Bacteria</taxon>
        <taxon>Pseudomonadati</taxon>
        <taxon>Pseudomonadota</taxon>
        <taxon>Alphaproteobacteria</taxon>
        <taxon>Rhodospirillales</taxon>
        <taxon>Thalassobaculaceae</taxon>
        <taxon>Thalassobaculum</taxon>
    </lineage>
</organism>
<dbReference type="GO" id="GO:0002161">
    <property type="term" value="F:aminoacyl-tRNA deacylase activity"/>
    <property type="evidence" value="ECO:0007669"/>
    <property type="project" value="UniProtKB-ARBA"/>
</dbReference>
<dbReference type="GO" id="GO:0006419">
    <property type="term" value="P:alanyl-tRNA aminoacylation"/>
    <property type="evidence" value="ECO:0007669"/>
    <property type="project" value="InterPro"/>
</dbReference>
<dbReference type="Proteomes" id="UP000630353">
    <property type="component" value="Unassembled WGS sequence"/>
</dbReference>
<dbReference type="Pfam" id="PF01411">
    <property type="entry name" value="tRNA-synt_2c"/>
    <property type="match status" value="1"/>
</dbReference>
<dbReference type="Gene3D" id="2.40.30.130">
    <property type="match status" value="1"/>
</dbReference>
<dbReference type="InterPro" id="IPR051335">
    <property type="entry name" value="Alanyl-tRNA_Editing_Enzymes"/>
</dbReference>
<dbReference type="EMBL" id="BMZS01000016">
    <property type="protein sequence ID" value="GHD63444.1"/>
    <property type="molecule type" value="Genomic_DNA"/>
</dbReference>
<dbReference type="GO" id="GO:0005524">
    <property type="term" value="F:ATP binding"/>
    <property type="evidence" value="ECO:0007669"/>
    <property type="project" value="InterPro"/>
</dbReference>
<keyword evidence="4" id="KW-0479">Metal-binding</keyword>
<dbReference type="GO" id="GO:0004813">
    <property type="term" value="F:alanine-tRNA ligase activity"/>
    <property type="evidence" value="ECO:0007669"/>
    <property type="project" value="InterPro"/>
</dbReference>
<proteinExistence type="predicted"/>
<evidence type="ECO:0000259" key="7">
    <source>
        <dbReference type="PROSITE" id="PS50860"/>
    </source>
</evidence>
<dbReference type="InterPro" id="IPR018164">
    <property type="entry name" value="Ala-tRNA-synth_IIc_N"/>
</dbReference>
<dbReference type="PROSITE" id="PS50860">
    <property type="entry name" value="AA_TRNA_LIGASE_II_ALA"/>
    <property type="match status" value="1"/>
</dbReference>
<keyword evidence="9" id="KW-1185">Reference proteome</keyword>
<evidence type="ECO:0000256" key="3">
    <source>
        <dbReference type="ARBA" id="ARBA00017959"/>
    </source>
</evidence>
<dbReference type="Gene3D" id="3.30.980.10">
    <property type="entry name" value="Threonyl-trna Synthetase, Chain A, domain 2"/>
    <property type="match status" value="1"/>
</dbReference>
<dbReference type="InterPro" id="IPR018165">
    <property type="entry name" value="Ala-tRNA-synth_IIc_core"/>
</dbReference>
<accession>A0A919CSB0</accession>
<dbReference type="SUPFAM" id="SSF50447">
    <property type="entry name" value="Translation proteins"/>
    <property type="match status" value="1"/>
</dbReference>
<evidence type="ECO:0000256" key="2">
    <source>
        <dbReference type="ARBA" id="ARBA00004496"/>
    </source>
</evidence>
<evidence type="ECO:0000256" key="5">
    <source>
        <dbReference type="ARBA" id="ARBA00022833"/>
    </source>
</evidence>
<dbReference type="InterPro" id="IPR009000">
    <property type="entry name" value="Transl_B-barrel_sf"/>
</dbReference>